<reference evidence="3" key="2">
    <citation type="journal article" date="2019" name="Mol. Plant Microbe Interact.">
        <title>Genome sequence resources for four phytopathogenic fungi from the Colletotrichum orbiculare species complex.</title>
        <authorList>
            <person name="Gan P."/>
            <person name="Tsushima A."/>
            <person name="Narusaka M."/>
            <person name="Narusaka Y."/>
            <person name="Takano Y."/>
            <person name="Kubo Y."/>
            <person name="Shirasu K."/>
        </authorList>
    </citation>
    <scope>GENOME REANNOTATION</scope>
    <source>
        <strain evidence="3">104-T / ATCC 96160 / CBS 514.97 / LARS 414 / MAFF 240422</strain>
    </source>
</reference>
<dbReference type="InterPro" id="IPR000086">
    <property type="entry name" value="NUDIX_hydrolase_dom"/>
</dbReference>
<evidence type="ECO:0000313" key="2">
    <source>
        <dbReference type="EMBL" id="TDZ20018.1"/>
    </source>
</evidence>
<name>A0A484FQ47_COLOR</name>
<dbReference type="Gene3D" id="3.90.79.10">
    <property type="entry name" value="Nucleoside Triphosphate Pyrophosphohydrolase"/>
    <property type="match status" value="1"/>
</dbReference>
<evidence type="ECO:0000313" key="3">
    <source>
        <dbReference type="Proteomes" id="UP000014480"/>
    </source>
</evidence>
<protein>
    <recommendedName>
        <fullName evidence="1">Nudix hydrolase domain-containing protein</fullName>
    </recommendedName>
</protein>
<dbReference type="OrthoDB" id="276276at2759"/>
<keyword evidence="3" id="KW-1185">Reference proteome</keyword>
<evidence type="ECO:0000259" key="1">
    <source>
        <dbReference type="PROSITE" id="PS51462"/>
    </source>
</evidence>
<organism evidence="2 3">
    <name type="scientific">Colletotrichum orbiculare (strain 104-T / ATCC 96160 / CBS 514.97 / LARS 414 / MAFF 240422)</name>
    <name type="common">Cucumber anthracnose fungus</name>
    <name type="synonym">Colletotrichum lagenarium</name>
    <dbReference type="NCBI Taxonomy" id="1213857"/>
    <lineage>
        <taxon>Eukaryota</taxon>
        <taxon>Fungi</taxon>
        <taxon>Dikarya</taxon>
        <taxon>Ascomycota</taxon>
        <taxon>Pezizomycotina</taxon>
        <taxon>Sordariomycetes</taxon>
        <taxon>Hypocreomycetidae</taxon>
        <taxon>Glomerellales</taxon>
        <taxon>Glomerellaceae</taxon>
        <taxon>Colletotrichum</taxon>
        <taxon>Colletotrichum orbiculare species complex</taxon>
    </lineage>
</organism>
<comment type="caution">
    <text evidence="2">The sequence shown here is derived from an EMBL/GenBank/DDBJ whole genome shotgun (WGS) entry which is preliminary data.</text>
</comment>
<feature type="domain" description="Nudix hydrolase" evidence="1">
    <location>
        <begin position="24"/>
        <end position="178"/>
    </location>
</feature>
<dbReference type="AlphaFoldDB" id="A0A484FQ47"/>
<accession>A0A484FQ47</accession>
<dbReference type="SUPFAM" id="SSF55811">
    <property type="entry name" value="Nudix"/>
    <property type="match status" value="1"/>
</dbReference>
<gene>
    <name evidence="2" type="ORF">Cob_v007266</name>
</gene>
<dbReference type="CDD" id="cd02883">
    <property type="entry name" value="NUDIX_Hydrolase"/>
    <property type="match status" value="1"/>
</dbReference>
<dbReference type="Pfam" id="PF00293">
    <property type="entry name" value="NUDIX"/>
    <property type="match status" value="1"/>
</dbReference>
<dbReference type="PANTHER" id="PTHR43736">
    <property type="entry name" value="ADP-RIBOSE PYROPHOSPHATASE"/>
    <property type="match status" value="1"/>
</dbReference>
<proteinExistence type="predicted"/>
<reference evidence="3" key="1">
    <citation type="journal article" date="2013" name="New Phytol.">
        <title>Comparative genomic and transcriptomic analyses reveal the hemibiotrophic stage shift of Colletotrichum fungi.</title>
        <authorList>
            <person name="Gan P."/>
            <person name="Ikeda K."/>
            <person name="Irieda H."/>
            <person name="Narusaka M."/>
            <person name="O'Connell R.J."/>
            <person name="Narusaka Y."/>
            <person name="Takano Y."/>
            <person name="Kubo Y."/>
            <person name="Shirasu K."/>
        </authorList>
    </citation>
    <scope>NUCLEOTIDE SEQUENCE [LARGE SCALE GENOMIC DNA]</scope>
    <source>
        <strain evidence="3">104-T / ATCC 96160 / CBS 514.97 / LARS 414 / MAFF 240422</strain>
    </source>
</reference>
<dbReference type="PANTHER" id="PTHR43736:SF1">
    <property type="entry name" value="DIHYDRONEOPTERIN TRIPHOSPHATE DIPHOSPHATASE"/>
    <property type="match status" value="1"/>
</dbReference>
<dbReference type="STRING" id="1213857.A0A484FQ47"/>
<sequence length="189" mass="21128">MEYLQMSREDFKSHVKTTTVAPAPDKVTVGAGIVRNSSNKGPQVLLLKRNASEAYYPNVFEMPGGKVDATDSTIRDALVREVAEETRLMVVDVKAPLSPIAYTTEKRDKNADGVERVVKRHTFQLSYIISVQGDGSNFRVNKDEHSEGIWADRGVLDGISITPDMKKLVCQVLEWAKENCKESPREDMK</sequence>
<dbReference type="Proteomes" id="UP000014480">
    <property type="component" value="Unassembled WGS sequence"/>
</dbReference>
<dbReference type="InterPro" id="IPR015797">
    <property type="entry name" value="NUDIX_hydrolase-like_dom_sf"/>
</dbReference>
<dbReference type="EMBL" id="AMCV02000018">
    <property type="protein sequence ID" value="TDZ20018.1"/>
    <property type="molecule type" value="Genomic_DNA"/>
</dbReference>
<dbReference type="PROSITE" id="PS51462">
    <property type="entry name" value="NUDIX"/>
    <property type="match status" value="1"/>
</dbReference>